<dbReference type="GO" id="GO:0003677">
    <property type="term" value="F:DNA binding"/>
    <property type="evidence" value="ECO:0007669"/>
    <property type="project" value="UniProtKB-KW"/>
</dbReference>
<dbReference type="InterPro" id="IPR002577">
    <property type="entry name" value="HTH_HxlR"/>
</dbReference>
<organism evidence="5">
    <name type="scientific">Bacillus toyonensis</name>
    <dbReference type="NCBI Taxonomy" id="155322"/>
    <lineage>
        <taxon>Bacteria</taxon>
        <taxon>Bacillati</taxon>
        <taxon>Bacillota</taxon>
        <taxon>Bacilli</taxon>
        <taxon>Bacillales</taxon>
        <taxon>Bacillaceae</taxon>
        <taxon>Bacillus</taxon>
        <taxon>Bacillus cereus group</taxon>
    </lineage>
</organism>
<comment type="caution">
    <text evidence="5">The sequence shown here is derived from an EMBL/GenBank/DDBJ whole genome shotgun (WGS) entry which is preliminary data.</text>
</comment>
<feature type="domain" description="HTH hxlR-type" evidence="4">
    <location>
        <begin position="11"/>
        <end position="109"/>
    </location>
</feature>
<reference evidence="5" key="1">
    <citation type="submission" date="2017-09" db="EMBL/GenBank/DDBJ databases">
        <title>Large-scale bioinformatics analysis of Bacillus genomes uncovers conserved roles of natural products in bacterial physiology.</title>
        <authorList>
            <consortium name="Agbiome Team Llc"/>
            <person name="Bleich R.M."/>
            <person name="Kirk G.J."/>
            <person name="Santa Maria K.C."/>
            <person name="Allen S.E."/>
            <person name="Farag S."/>
            <person name="Shank E.A."/>
            <person name="Bowers A."/>
        </authorList>
    </citation>
    <scope>NUCLEOTIDE SEQUENCE</scope>
    <source>
        <strain evidence="5">AFS005430</strain>
    </source>
</reference>
<dbReference type="AlphaFoldDB" id="A0AB73QVM2"/>
<dbReference type="PANTHER" id="PTHR33204:SF38">
    <property type="entry name" value="HTH-TYPE TRANSCRIPTIONAL ACTIVATOR HXLR"/>
    <property type="match status" value="1"/>
</dbReference>
<accession>A0AB73QVM2</accession>
<dbReference type="SUPFAM" id="SSF46785">
    <property type="entry name" value="Winged helix' DNA-binding domain"/>
    <property type="match status" value="1"/>
</dbReference>
<keyword evidence="1" id="KW-0805">Transcription regulation</keyword>
<dbReference type="Gene3D" id="1.10.10.10">
    <property type="entry name" value="Winged helix-like DNA-binding domain superfamily/Winged helix DNA-binding domain"/>
    <property type="match status" value="1"/>
</dbReference>
<evidence type="ECO:0000259" key="4">
    <source>
        <dbReference type="PROSITE" id="PS51118"/>
    </source>
</evidence>
<gene>
    <name evidence="5" type="ORF">CN678_16835</name>
</gene>
<dbReference type="Proteomes" id="UP000220969">
    <property type="component" value="Unassembled WGS sequence"/>
</dbReference>
<name>A0AB73QVM2_9BACI</name>
<evidence type="ECO:0000256" key="2">
    <source>
        <dbReference type="ARBA" id="ARBA00023125"/>
    </source>
</evidence>
<dbReference type="InterPro" id="IPR036388">
    <property type="entry name" value="WH-like_DNA-bd_sf"/>
</dbReference>
<sequence>MMHLKEVTYNCGLELLSDMITGKWKTLILFYLISEKKRFSALKSLLPGITSKMLTKQLRELEQSGLIERKIYQQVPMKVEYSLTSKGYELEAILFQMCEIGTNYLEDISEPNIAFQTI</sequence>
<protein>
    <submittedName>
        <fullName evidence="5">MarR family transcriptional regulator</fullName>
    </submittedName>
</protein>
<dbReference type="PANTHER" id="PTHR33204">
    <property type="entry name" value="TRANSCRIPTIONAL REGULATOR, MARR FAMILY"/>
    <property type="match status" value="1"/>
</dbReference>
<evidence type="ECO:0000256" key="3">
    <source>
        <dbReference type="ARBA" id="ARBA00023163"/>
    </source>
</evidence>
<evidence type="ECO:0000313" key="5">
    <source>
        <dbReference type="EMBL" id="PEI85188.1"/>
    </source>
</evidence>
<dbReference type="InterPro" id="IPR036390">
    <property type="entry name" value="WH_DNA-bd_sf"/>
</dbReference>
<keyword evidence="3" id="KW-0804">Transcription</keyword>
<dbReference type="PROSITE" id="PS51118">
    <property type="entry name" value="HTH_HXLR"/>
    <property type="match status" value="1"/>
</dbReference>
<proteinExistence type="predicted"/>
<dbReference type="Pfam" id="PF01638">
    <property type="entry name" value="HxlR"/>
    <property type="match status" value="1"/>
</dbReference>
<dbReference type="EMBL" id="NUEH01000038">
    <property type="protein sequence ID" value="PEI85188.1"/>
    <property type="molecule type" value="Genomic_DNA"/>
</dbReference>
<keyword evidence="2" id="KW-0238">DNA-binding</keyword>
<evidence type="ECO:0000256" key="1">
    <source>
        <dbReference type="ARBA" id="ARBA00023015"/>
    </source>
</evidence>